<dbReference type="InterPro" id="IPR027417">
    <property type="entry name" value="P-loop_NTPase"/>
</dbReference>
<evidence type="ECO:0000313" key="8">
    <source>
        <dbReference type="Proteomes" id="UP000672097"/>
    </source>
</evidence>
<comment type="similarity">
    <text evidence="1">Belongs to the ABC transporter superfamily.</text>
</comment>
<gene>
    <name evidence="7" type="ORF">KAK11_00420</name>
</gene>
<sequence length="224" mass="24648">MIELRNLTKSYPTPAGRRYVFKNLNFKLPTGSGIGLIGRNGAGKSTLLRLLGGIDAPDSGQVITDQSISWPVALGGGFQGSLTARDNVRFVCRIMGATGAAMKEKVEYVERFAEIGDWFDLPMGSYSPGMRSRVTFGCSMAFDFDYYLIDEVLAVGDPIFRQKASRVFKEKLERAGVILVSHNHKEIKDLCSSVIMVHNGQAMTFDDVDEGIAAFKELMEESES</sequence>
<dbReference type="InterPro" id="IPR003593">
    <property type="entry name" value="AAA+_ATPase"/>
</dbReference>
<keyword evidence="2" id="KW-0813">Transport</keyword>
<evidence type="ECO:0000256" key="1">
    <source>
        <dbReference type="ARBA" id="ARBA00005417"/>
    </source>
</evidence>
<evidence type="ECO:0000256" key="4">
    <source>
        <dbReference type="ARBA" id="ARBA00022741"/>
    </source>
</evidence>
<dbReference type="SUPFAM" id="SSF52540">
    <property type="entry name" value="P-loop containing nucleoside triphosphate hydrolases"/>
    <property type="match status" value="1"/>
</dbReference>
<accession>A0ABS5DRK0</accession>
<evidence type="ECO:0000256" key="2">
    <source>
        <dbReference type="ARBA" id="ARBA00022448"/>
    </source>
</evidence>
<dbReference type="RefSeq" id="WP_210805054.1">
    <property type="nucleotide sequence ID" value="NZ_JAGQDG010000001.1"/>
</dbReference>
<dbReference type="InterPro" id="IPR050683">
    <property type="entry name" value="Bact_Polysacc_Export_ATP-bd"/>
</dbReference>
<evidence type="ECO:0000256" key="5">
    <source>
        <dbReference type="ARBA" id="ARBA00022840"/>
    </source>
</evidence>
<name>A0ABS5DRK0_9BURK</name>
<dbReference type="InterPro" id="IPR015860">
    <property type="entry name" value="ABC_transpr_TagH-like"/>
</dbReference>
<dbReference type="CDD" id="cd03220">
    <property type="entry name" value="ABC_KpsT_Wzt"/>
    <property type="match status" value="1"/>
</dbReference>
<evidence type="ECO:0000313" key="7">
    <source>
        <dbReference type="EMBL" id="MBQ0933772.1"/>
    </source>
</evidence>
<evidence type="ECO:0000256" key="3">
    <source>
        <dbReference type="ARBA" id="ARBA00022475"/>
    </source>
</evidence>
<evidence type="ECO:0000259" key="6">
    <source>
        <dbReference type="PROSITE" id="PS50893"/>
    </source>
</evidence>
<feature type="domain" description="ABC transporter" evidence="6">
    <location>
        <begin position="2"/>
        <end position="224"/>
    </location>
</feature>
<dbReference type="PANTHER" id="PTHR46743">
    <property type="entry name" value="TEICHOIC ACIDS EXPORT ATP-BINDING PROTEIN TAGH"/>
    <property type="match status" value="1"/>
</dbReference>
<reference evidence="7 8" key="1">
    <citation type="submission" date="2021-04" db="EMBL/GenBank/DDBJ databases">
        <title>The genome sequence of type strain Ideonella paludis KCTC 32238.</title>
        <authorList>
            <person name="Liu Y."/>
        </authorList>
    </citation>
    <scope>NUCLEOTIDE SEQUENCE [LARGE SCALE GENOMIC DNA]</scope>
    <source>
        <strain evidence="7 8">KCTC 32238</strain>
    </source>
</reference>
<dbReference type="SMART" id="SM00382">
    <property type="entry name" value="AAA"/>
    <property type="match status" value="1"/>
</dbReference>
<comment type="caution">
    <text evidence="7">The sequence shown here is derived from an EMBL/GenBank/DDBJ whole genome shotgun (WGS) entry which is preliminary data.</text>
</comment>
<dbReference type="PROSITE" id="PS00211">
    <property type="entry name" value="ABC_TRANSPORTER_1"/>
    <property type="match status" value="1"/>
</dbReference>
<keyword evidence="3" id="KW-1003">Cell membrane</keyword>
<dbReference type="Gene3D" id="3.40.50.300">
    <property type="entry name" value="P-loop containing nucleotide triphosphate hydrolases"/>
    <property type="match status" value="1"/>
</dbReference>
<organism evidence="7 8">
    <name type="scientific">Ideonella paludis</name>
    <dbReference type="NCBI Taxonomy" id="1233411"/>
    <lineage>
        <taxon>Bacteria</taxon>
        <taxon>Pseudomonadati</taxon>
        <taxon>Pseudomonadota</taxon>
        <taxon>Betaproteobacteria</taxon>
        <taxon>Burkholderiales</taxon>
        <taxon>Sphaerotilaceae</taxon>
        <taxon>Ideonella</taxon>
    </lineage>
</organism>
<proteinExistence type="inferred from homology"/>
<protein>
    <submittedName>
        <fullName evidence="7">ABC transporter ATP-binding protein</fullName>
    </submittedName>
</protein>
<keyword evidence="4" id="KW-0547">Nucleotide-binding</keyword>
<dbReference type="InterPro" id="IPR017871">
    <property type="entry name" value="ABC_transporter-like_CS"/>
</dbReference>
<dbReference type="GO" id="GO:0005524">
    <property type="term" value="F:ATP binding"/>
    <property type="evidence" value="ECO:0007669"/>
    <property type="project" value="UniProtKB-KW"/>
</dbReference>
<dbReference type="PROSITE" id="PS50893">
    <property type="entry name" value="ABC_TRANSPORTER_2"/>
    <property type="match status" value="1"/>
</dbReference>
<keyword evidence="5 7" id="KW-0067">ATP-binding</keyword>
<keyword evidence="8" id="KW-1185">Reference proteome</keyword>
<dbReference type="PANTHER" id="PTHR46743:SF2">
    <property type="entry name" value="TEICHOIC ACIDS EXPORT ATP-BINDING PROTEIN TAGH"/>
    <property type="match status" value="1"/>
</dbReference>
<dbReference type="Pfam" id="PF00005">
    <property type="entry name" value="ABC_tran"/>
    <property type="match status" value="1"/>
</dbReference>
<dbReference type="InterPro" id="IPR003439">
    <property type="entry name" value="ABC_transporter-like_ATP-bd"/>
</dbReference>
<keyword evidence="3" id="KW-0472">Membrane</keyword>
<dbReference type="EMBL" id="JAGQDG010000001">
    <property type="protein sequence ID" value="MBQ0933772.1"/>
    <property type="molecule type" value="Genomic_DNA"/>
</dbReference>
<dbReference type="Proteomes" id="UP000672097">
    <property type="component" value="Unassembled WGS sequence"/>
</dbReference>